<proteinExistence type="predicted"/>
<evidence type="ECO:0008006" key="3">
    <source>
        <dbReference type="Google" id="ProtNLM"/>
    </source>
</evidence>
<evidence type="ECO:0000313" key="2">
    <source>
        <dbReference type="Proteomes" id="UP000482487"/>
    </source>
</evidence>
<protein>
    <recommendedName>
        <fullName evidence="3">Porin</fullName>
    </recommendedName>
</protein>
<evidence type="ECO:0000313" key="1">
    <source>
        <dbReference type="EMBL" id="MYL84578.1"/>
    </source>
</evidence>
<keyword evidence="2" id="KW-1185">Reference proteome</keyword>
<comment type="caution">
    <text evidence="1">The sequence shown here is derived from an EMBL/GenBank/DDBJ whole genome shotgun (WGS) entry which is preliminary data.</text>
</comment>
<dbReference type="RefSeq" id="WP_160962744.1">
    <property type="nucleotide sequence ID" value="NZ_WVUD01000036.1"/>
</dbReference>
<gene>
    <name evidence="1" type="ORF">GTA51_15765</name>
</gene>
<sequence>MKPLARFLLALGLLVLPVIDVGASSLQESGELRPFIPHLVQPSEDVVPVVATNDESLSAEIAKAEKELEARRKSSVSLYSSGFRDKNDITVMHGGLFAAANFLDSLNARLLFMTGQLHQDAKSQRRETDIWRTAASLGVADLFLTPRIIVWGAAGYETFTLNSPESQLSMDSEGDLNRWSRTPMYRGYLVGGRLGVKYVFGNESELGLEAKRESLWAEHDKFDTRVFNRVEDMTKMAADMAANKGRIFANIVTFPEQQLHLDGGFDSLEDGNLRRWGYAHYQVPVLWSQDKHWTVLRPNFYVESCTENKAGYFSPDSHITTGVMLHTIHNFKYVDLEAEVNPQLLWTRNQTKNGETQEGIHGLVNITYKYEDLRLGVGGFAYADTDNYWIYRANVFLKYSF</sequence>
<organism evidence="1 2">
    <name type="scientific">Solidesulfovibrio aerotolerans</name>
    <dbReference type="NCBI Taxonomy" id="295255"/>
    <lineage>
        <taxon>Bacteria</taxon>
        <taxon>Pseudomonadati</taxon>
        <taxon>Thermodesulfobacteriota</taxon>
        <taxon>Desulfovibrionia</taxon>
        <taxon>Desulfovibrionales</taxon>
        <taxon>Desulfovibrionaceae</taxon>
        <taxon>Solidesulfovibrio</taxon>
    </lineage>
</organism>
<accession>A0A7C9JAT4</accession>
<dbReference type="Proteomes" id="UP000482487">
    <property type="component" value="Unassembled WGS sequence"/>
</dbReference>
<dbReference type="EMBL" id="WVUD01000036">
    <property type="protein sequence ID" value="MYL84578.1"/>
    <property type="molecule type" value="Genomic_DNA"/>
</dbReference>
<dbReference type="AlphaFoldDB" id="A0A7C9JAT4"/>
<name>A0A7C9JAT4_9BACT</name>
<reference evidence="1 2" key="1">
    <citation type="submission" date="2020-01" db="EMBL/GenBank/DDBJ databases">
        <title>Genome sequence of Desulfovibrio aerotolerans DSM 16695(T).</title>
        <authorList>
            <person name="Karnachuk O."/>
            <person name="Avakyan M."/>
            <person name="Mardanov A."/>
            <person name="Kadnikov V."/>
            <person name="Ravin N."/>
        </authorList>
    </citation>
    <scope>NUCLEOTIDE SEQUENCE [LARGE SCALE GENOMIC DNA]</scope>
    <source>
        <strain evidence="1 2">DSM 16695</strain>
    </source>
</reference>
<dbReference type="OrthoDB" id="5470498at2"/>